<evidence type="ECO:0000313" key="2">
    <source>
        <dbReference type="EMBL" id="MDV4343719.1"/>
    </source>
</evidence>
<dbReference type="PANTHER" id="PTHR34631">
    <property type="match status" value="1"/>
</dbReference>
<dbReference type="InterPro" id="IPR002559">
    <property type="entry name" value="Transposase_11"/>
</dbReference>
<dbReference type="Pfam" id="PF01609">
    <property type="entry name" value="DDE_Tnp_1"/>
    <property type="match status" value="1"/>
</dbReference>
<dbReference type="SUPFAM" id="SSF53098">
    <property type="entry name" value="Ribonuclease H-like"/>
    <property type="match status" value="1"/>
</dbReference>
<proteinExistence type="predicted"/>
<name>A0ABU3Z517_9EURY</name>
<dbReference type="NCBIfam" id="NF033579">
    <property type="entry name" value="transpos_IS5_2"/>
    <property type="match status" value="1"/>
</dbReference>
<dbReference type="InterPro" id="IPR053172">
    <property type="entry name" value="Tn903_transposase"/>
</dbReference>
<reference evidence="2 3" key="1">
    <citation type="submission" date="2020-05" db="EMBL/GenBank/DDBJ databases">
        <title>Isolation and characterization of methanoarchaea from a cold seep at offshore SW Taiwan.</title>
        <authorList>
            <person name="Chen Y.-W."/>
            <person name="Chen S.-C."/>
            <person name="Lai M.-C."/>
        </authorList>
    </citation>
    <scope>NUCLEOTIDE SEQUENCE [LARGE SCALE GENOMIC DNA]</scope>
    <source>
        <strain evidence="2 3">YWC-01</strain>
    </source>
</reference>
<organism evidence="2 3">
    <name type="scientific">Methanoculleus nereidis</name>
    <dbReference type="NCBI Taxonomy" id="2735141"/>
    <lineage>
        <taxon>Archaea</taxon>
        <taxon>Methanobacteriati</taxon>
        <taxon>Methanobacteriota</taxon>
        <taxon>Stenosarchaea group</taxon>
        <taxon>Methanomicrobia</taxon>
        <taxon>Methanomicrobiales</taxon>
        <taxon>Methanomicrobiaceae</taxon>
        <taxon>Methanoculleus</taxon>
    </lineage>
</organism>
<dbReference type="EMBL" id="JABFFQ010000010">
    <property type="protein sequence ID" value="MDV4343719.1"/>
    <property type="molecule type" value="Genomic_DNA"/>
</dbReference>
<sequence>MPKNERWGRPYPDTRDWSIYNERLVRRGEFYLSLDFIDQWDELLARMNAGKRGRPFQYPEPFIGWMACVHVFLQMPYRQMEGFVRKLATFIPALRAADYTTLFRRIQRLDLSLNVTPKILAEDVVIAVDSTGIKVTNRGEWMREKWKVRRGWIKVHAMIDVETNQVLGLEVTDESVQDDRMFVPLLDQVQQHCGEEHPVHRVLADGAYDRNELFTALEHRGFLAGIKTRADAATHSTGSAYRAECVRERIRWGGYRMWSWITTYGMRWKAEGAFSSIKRIFGEGVQATSREGMFREVRMKINCYNMLIAMVA</sequence>
<dbReference type="Proteomes" id="UP001273768">
    <property type="component" value="Unassembled WGS sequence"/>
</dbReference>
<dbReference type="InterPro" id="IPR053520">
    <property type="entry name" value="Transposase_Tn903"/>
</dbReference>
<accession>A0ABU3Z517</accession>
<gene>
    <name evidence="2" type="ORF">HL657_11190</name>
</gene>
<dbReference type="PANTHER" id="PTHR34631:SF3">
    <property type="entry name" value="ISSOD12 TRANSPOSASE TNPA_ISSOD12"/>
    <property type="match status" value="1"/>
</dbReference>
<evidence type="ECO:0000313" key="3">
    <source>
        <dbReference type="Proteomes" id="UP001273768"/>
    </source>
</evidence>
<evidence type="ECO:0000259" key="1">
    <source>
        <dbReference type="Pfam" id="PF01609"/>
    </source>
</evidence>
<comment type="caution">
    <text evidence="2">The sequence shown here is derived from an EMBL/GenBank/DDBJ whole genome shotgun (WGS) entry which is preliminary data.</text>
</comment>
<protein>
    <submittedName>
        <fullName evidence="2">IS5 family transposase</fullName>
    </submittedName>
</protein>
<keyword evidence="3" id="KW-1185">Reference proteome</keyword>
<feature type="domain" description="Transposase IS4-like" evidence="1">
    <location>
        <begin position="122"/>
        <end position="306"/>
    </location>
</feature>
<dbReference type="InterPro" id="IPR012337">
    <property type="entry name" value="RNaseH-like_sf"/>
</dbReference>